<reference evidence="9 10" key="2">
    <citation type="submission" date="2020-07" db="EMBL/GenBank/DDBJ databases">
        <title>Genome assembly of wild tea tree DASZ reveals pedigree and selection history of tea varieties.</title>
        <authorList>
            <person name="Zhang W."/>
        </authorList>
    </citation>
    <scope>NUCLEOTIDE SEQUENCE [LARGE SCALE GENOMIC DNA]</scope>
    <source>
        <strain evidence="10">cv. G240</strain>
        <tissue evidence="9">Leaf</tissue>
    </source>
</reference>
<dbReference type="AlphaFoldDB" id="A0A7J7HKI7"/>
<evidence type="ECO:0000259" key="8">
    <source>
        <dbReference type="SMART" id="SM00829"/>
    </source>
</evidence>
<keyword evidence="5 6" id="KW-0408">Iron</keyword>
<evidence type="ECO:0000256" key="7">
    <source>
        <dbReference type="SAM" id="Phobius"/>
    </source>
</evidence>
<dbReference type="Gene3D" id="3.40.50.720">
    <property type="entry name" value="NAD(P)-binding Rossmann-like Domain"/>
    <property type="match status" value="1"/>
</dbReference>
<dbReference type="CDD" id="cd05289">
    <property type="entry name" value="MDR_like_2"/>
    <property type="match status" value="1"/>
</dbReference>
<comment type="similarity">
    <text evidence="2">Belongs to the cytochrome P450 family.</text>
</comment>
<evidence type="ECO:0000256" key="1">
    <source>
        <dbReference type="ARBA" id="ARBA00001971"/>
    </source>
</evidence>
<dbReference type="SMART" id="SM00829">
    <property type="entry name" value="PKS_ER"/>
    <property type="match status" value="1"/>
</dbReference>
<dbReference type="GO" id="GO:0016705">
    <property type="term" value="F:oxidoreductase activity, acting on paired donors, with incorporation or reduction of molecular oxygen"/>
    <property type="evidence" value="ECO:0007669"/>
    <property type="project" value="InterPro"/>
</dbReference>
<dbReference type="PROSITE" id="PS00086">
    <property type="entry name" value="CYTOCHROME_P450"/>
    <property type="match status" value="2"/>
</dbReference>
<evidence type="ECO:0000256" key="2">
    <source>
        <dbReference type="ARBA" id="ARBA00010617"/>
    </source>
</evidence>
<comment type="caution">
    <text evidence="9">The sequence shown here is derived from an EMBL/GenBank/DDBJ whole genome shotgun (WGS) entry which is preliminary data.</text>
</comment>
<keyword evidence="10" id="KW-1185">Reference proteome</keyword>
<keyword evidence="7" id="KW-1133">Transmembrane helix</keyword>
<keyword evidence="7" id="KW-0812">Transmembrane</keyword>
<keyword evidence="7" id="KW-0472">Membrane</keyword>
<dbReference type="Pfam" id="PF13602">
    <property type="entry name" value="ADH_zinc_N_2"/>
    <property type="match status" value="1"/>
</dbReference>
<dbReference type="Pfam" id="PF00067">
    <property type="entry name" value="p450"/>
    <property type="match status" value="3"/>
</dbReference>
<dbReference type="Pfam" id="PF08240">
    <property type="entry name" value="ADH_N"/>
    <property type="match status" value="1"/>
</dbReference>
<dbReference type="InterPro" id="IPR013154">
    <property type="entry name" value="ADH-like_N"/>
</dbReference>
<dbReference type="InterPro" id="IPR036291">
    <property type="entry name" value="NAD(P)-bd_dom_sf"/>
</dbReference>
<dbReference type="InterPro" id="IPR017972">
    <property type="entry name" value="Cyt_P450_CS"/>
</dbReference>
<feature type="transmembrane region" description="Helical" evidence="7">
    <location>
        <begin position="843"/>
        <end position="871"/>
    </location>
</feature>
<dbReference type="PRINTS" id="PR00385">
    <property type="entry name" value="P450"/>
</dbReference>
<dbReference type="InterPro" id="IPR002401">
    <property type="entry name" value="Cyt_P450_E_grp-I"/>
</dbReference>
<comment type="cofactor">
    <cofactor evidence="1 6">
        <name>heme</name>
        <dbReference type="ChEBI" id="CHEBI:30413"/>
    </cofactor>
</comment>
<dbReference type="SUPFAM" id="SSF51735">
    <property type="entry name" value="NAD(P)-binding Rossmann-fold domains"/>
    <property type="match status" value="1"/>
</dbReference>
<evidence type="ECO:0000256" key="6">
    <source>
        <dbReference type="PIRSR" id="PIRSR602401-1"/>
    </source>
</evidence>
<organism evidence="9 10">
    <name type="scientific">Camellia sinensis</name>
    <name type="common">Tea plant</name>
    <name type="synonym">Thea sinensis</name>
    <dbReference type="NCBI Taxonomy" id="4442"/>
    <lineage>
        <taxon>Eukaryota</taxon>
        <taxon>Viridiplantae</taxon>
        <taxon>Streptophyta</taxon>
        <taxon>Embryophyta</taxon>
        <taxon>Tracheophyta</taxon>
        <taxon>Spermatophyta</taxon>
        <taxon>Magnoliopsida</taxon>
        <taxon>eudicotyledons</taxon>
        <taxon>Gunneridae</taxon>
        <taxon>Pentapetalae</taxon>
        <taxon>asterids</taxon>
        <taxon>Ericales</taxon>
        <taxon>Theaceae</taxon>
        <taxon>Camellia</taxon>
    </lineage>
</organism>
<dbReference type="Gene3D" id="3.90.180.10">
    <property type="entry name" value="Medium-chain alcohol dehydrogenases, catalytic domain"/>
    <property type="match status" value="1"/>
</dbReference>
<dbReference type="Gene3D" id="1.10.630.10">
    <property type="entry name" value="Cytochrome P450"/>
    <property type="match status" value="3"/>
</dbReference>
<gene>
    <name evidence="9" type="ORF">HYC85_010881</name>
</gene>
<dbReference type="PRINTS" id="PR00463">
    <property type="entry name" value="EP450I"/>
</dbReference>
<feature type="binding site" description="axial binding residue" evidence="6">
    <location>
        <position position="450"/>
    </location>
    <ligand>
        <name>heme</name>
        <dbReference type="ChEBI" id="CHEBI:30413"/>
    </ligand>
    <ligandPart>
        <name>Fe</name>
        <dbReference type="ChEBI" id="CHEBI:18248"/>
    </ligandPart>
</feature>
<proteinExistence type="inferred from homology"/>
<reference evidence="10" key="1">
    <citation type="journal article" date="2020" name="Nat. Commun.">
        <title>Genome assembly of wild tea tree DASZ reveals pedigree and selection history of tea varieties.</title>
        <authorList>
            <person name="Zhang W."/>
            <person name="Zhang Y."/>
            <person name="Qiu H."/>
            <person name="Guo Y."/>
            <person name="Wan H."/>
            <person name="Zhang X."/>
            <person name="Scossa F."/>
            <person name="Alseekh S."/>
            <person name="Zhang Q."/>
            <person name="Wang P."/>
            <person name="Xu L."/>
            <person name="Schmidt M.H."/>
            <person name="Jia X."/>
            <person name="Li D."/>
            <person name="Zhu A."/>
            <person name="Guo F."/>
            <person name="Chen W."/>
            <person name="Ni D."/>
            <person name="Usadel B."/>
            <person name="Fernie A.R."/>
            <person name="Wen W."/>
        </authorList>
    </citation>
    <scope>NUCLEOTIDE SEQUENCE [LARGE SCALE GENOMIC DNA]</scope>
    <source>
        <strain evidence="10">cv. G240</strain>
    </source>
</reference>
<name>A0A7J7HKI7_CAMSI</name>
<dbReference type="SUPFAM" id="SSF50129">
    <property type="entry name" value="GroES-like"/>
    <property type="match status" value="1"/>
</dbReference>
<keyword evidence="3 6" id="KW-0479">Metal-binding</keyword>
<dbReference type="GO" id="GO:0020037">
    <property type="term" value="F:heme binding"/>
    <property type="evidence" value="ECO:0007669"/>
    <property type="project" value="InterPro"/>
</dbReference>
<sequence>MDFLYAIFTFIATALTLLFLAFSSLTLKIFIGKSIKNPKYHPVTGTVFHQLFYFNKLYDYQTELAKTCRTFRLLAPDQSQIYTTDIRNIEHILKTNFDKYSKGKYNQDIMQDLFGQGIFAVDGEKWKQQRKLASFEFSTRVLRDFSCDVFRKNAAKLVKTVFELTVANQDLLMKCTLDSMFKVGFGVELNCLEGSSKEGSDFIKAFDDSNALVYWRYVDPFWKLKKFLNIGSEASLQKNVKLINNFTNNLIRTKRKQLEMQQDCNGKEDILSRFLEESKKDPEGMNDQYLRDIILNFMIAGKDTSANTLSWFFYLLCKNPLIQEKIAREVKEVTSSQGYVSTMDDFTTSLTDEVLEKMHYLHSALTETLRLYPAAPLDGRCAETDDILPDGFKLKKGDGVYYMSYAMGRMPYIWGDDAEDFRPERWLNNGVFQPESPFKFIAFHAGPRICLGKDFAYRQMKIMSTALLRFFRFKLADETKNVTYKTMFTLHINGGLHLSAVPRTAEAEEFQNFHIMRKSKSKMQKAWFYEEHGPKEVLKLGDFPIPIPRHNQLLVQVRAAALNPFDCKMRQRAIVPIEFPVVPGCDMAGVVVSKGSGVSKFEIGNKVYGNIQDSNADEKLKQFGTLAEFIVVEENLVAMKPENVSFEEAASLPLAVQTAMEGFKTANFKEGQTVFIVGGAGGVGTLAVQLAKQFYRASHVVATTSTPKVEFVKNLGADKVVDYKKTRYEEVEEKFDLLYDTIGDTENSFVVAKDDAPIIDITWPPSNPKATYSGLTVSGDNLEKLRPYLESGKLKAVIDPTGPYNFSEVIEAFQYLEAGRARGKVHCMNCLFIKQLIKCFMDFLHGIFIFIATALTLLFLAFSSLTLKIYIGKSIKNPKYHPVTGTVFHQLFYFNKLYDYQTDLAKTCRTFRLLAPDQSEIYTTDIRNIEHTLKTNFEKYSKGKYNQDIMQDLFGQGIFAVDGEKWKQQRKLASFEFSTRVLRDFSCDVFRKNAAKLVKTVFKLSVVNQDLLMKCTLDSMFKLGFGVELNCLEGSSKEGSDFIKAFDDSNALVYWRYVDPFWKLKKFLNIGSEASLQKNVKLINNFTHNLIRTKRKQLEMQQDCDGRCAETDDILPDGFKLKKGDGVYYMSYAMGRMPYIWGDDAEDFRPERWLNNGVFQPESPFKFIAFHAGPRICLGKDFAYRQMKIMSTALLRFFRFKLADETKNVTYKTMFTLHINGGLHLSAVPRTGFKNAEM</sequence>
<keyword evidence="4" id="KW-0560">Oxidoreductase</keyword>
<evidence type="ECO:0000313" key="9">
    <source>
        <dbReference type="EMBL" id="KAF5952937.1"/>
    </source>
</evidence>
<evidence type="ECO:0000256" key="4">
    <source>
        <dbReference type="ARBA" id="ARBA00023002"/>
    </source>
</evidence>
<dbReference type="PANTHER" id="PTHR24296">
    <property type="entry name" value="CYTOCHROME P450"/>
    <property type="match status" value="1"/>
</dbReference>
<dbReference type="SUPFAM" id="SSF48264">
    <property type="entry name" value="Cytochrome P450"/>
    <property type="match status" value="2"/>
</dbReference>
<dbReference type="Proteomes" id="UP000593564">
    <property type="component" value="Unassembled WGS sequence"/>
</dbReference>
<keyword evidence="6" id="KW-0349">Heme</keyword>
<dbReference type="InterPro" id="IPR020843">
    <property type="entry name" value="ER"/>
</dbReference>
<dbReference type="InterPro" id="IPR001128">
    <property type="entry name" value="Cyt_P450"/>
</dbReference>
<dbReference type="GO" id="GO:0004497">
    <property type="term" value="F:monooxygenase activity"/>
    <property type="evidence" value="ECO:0007669"/>
    <property type="project" value="InterPro"/>
</dbReference>
<protein>
    <recommendedName>
        <fullName evidence="8">Enoyl reductase (ER) domain-containing protein</fullName>
    </recommendedName>
</protein>
<dbReference type="InterPro" id="IPR036396">
    <property type="entry name" value="Cyt_P450_sf"/>
</dbReference>
<dbReference type="EMBL" id="JACBKZ010000004">
    <property type="protein sequence ID" value="KAF5952937.1"/>
    <property type="molecule type" value="Genomic_DNA"/>
</dbReference>
<dbReference type="InterPro" id="IPR011032">
    <property type="entry name" value="GroES-like_sf"/>
</dbReference>
<evidence type="ECO:0000256" key="5">
    <source>
        <dbReference type="ARBA" id="ARBA00023004"/>
    </source>
</evidence>
<dbReference type="GO" id="GO:0005506">
    <property type="term" value="F:iron ion binding"/>
    <property type="evidence" value="ECO:0007669"/>
    <property type="project" value="InterPro"/>
</dbReference>
<feature type="domain" description="Enoyl reductase (ER)" evidence="8">
    <location>
        <begin position="533"/>
        <end position="827"/>
    </location>
</feature>
<evidence type="ECO:0000256" key="3">
    <source>
        <dbReference type="ARBA" id="ARBA00022723"/>
    </source>
</evidence>
<evidence type="ECO:0000313" key="10">
    <source>
        <dbReference type="Proteomes" id="UP000593564"/>
    </source>
</evidence>
<dbReference type="GO" id="GO:0006629">
    <property type="term" value="P:lipid metabolic process"/>
    <property type="evidence" value="ECO:0007669"/>
    <property type="project" value="UniProtKB-ARBA"/>
</dbReference>
<dbReference type="CDD" id="cd11064">
    <property type="entry name" value="CYP86A"/>
    <property type="match status" value="1"/>
</dbReference>
<accession>A0A7J7HKI7</accession>